<dbReference type="AlphaFoldDB" id="A0A9P7YH92"/>
<dbReference type="OrthoDB" id="2245989at2759"/>
<dbReference type="Pfam" id="PF11905">
    <property type="entry name" value="DUF3425"/>
    <property type="match status" value="1"/>
</dbReference>
<dbReference type="EMBL" id="MU251495">
    <property type="protein sequence ID" value="KAG9233575.1"/>
    <property type="molecule type" value="Genomic_DNA"/>
</dbReference>
<accession>A0A9P7YH92</accession>
<dbReference type="PANTHER" id="PTHR38116:SF9">
    <property type="entry name" value="BZIP DOMAIN-CONTAINING PROTEIN"/>
    <property type="match status" value="1"/>
</dbReference>
<keyword evidence="3" id="KW-1185">Reference proteome</keyword>
<evidence type="ECO:0000313" key="3">
    <source>
        <dbReference type="Proteomes" id="UP000824998"/>
    </source>
</evidence>
<gene>
    <name evidence="2" type="ORF">BJ875DRAFT_402796</name>
</gene>
<dbReference type="Proteomes" id="UP000824998">
    <property type="component" value="Unassembled WGS sequence"/>
</dbReference>
<sequence length="228" mass="25985">MPRRVEKHEDNWYGVSDPKKRKQIQDRLAQRARRLRLAEQQARKDFDSSSSDGSLLVVVGSPKRRNVTSSFIDPRLSRSLTLTNSLSNSFPTPPIDLSRETTHIPLPYNSHDICAALFHNGLILQIPCSSTAIACSKPALVQCPPSLIPSQLQLTIVHFQWIDRFPLPRMRDRMIELEDQYSAEDFLGDLFTGAAGRAFVMKEGGKAWDEASWGVGKGFRRKWWFLFE</sequence>
<name>A0A9P7YH92_9HELO</name>
<dbReference type="InterPro" id="IPR021833">
    <property type="entry name" value="DUF3425"/>
</dbReference>
<evidence type="ECO:0008006" key="4">
    <source>
        <dbReference type="Google" id="ProtNLM"/>
    </source>
</evidence>
<evidence type="ECO:0000313" key="2">
    <source>
        <dbReference type="EMBL" id="KAG9233575.1"/>
    </source>
</evidence>
<proteinExistence type="predicted"/>
<comment type="caution">
    <text evidence="2">The sequence shown here is derived from an EMBL/GenBank/DDBJ whole genome shotgun (WGS) entry which is preliminary data.</text>
</comment>
<protein>
    <recommendedName>
        <fullName evidence="4">BZIP domain-containing protein</fullName>
    </recommendedName>
</protein>
<reference evidence="2" key="1">
    <citation type="journal article" date="2021" name="IMA Fungus">
        <title>Genomic characterization of three marine fungi, including Emericellopsis atlantica sp. nov. with signatures of a generalist lifestyle and marine biomass degradation.</title>
        <authorList>
            <person name="Hagestad O.C."/>
            <person name="Hou L."/>
            <person name="Andersen J.H."/>
            <person name="Hansen E.H."/>
            <person name="Altermark B."/>
            <person name="Li C."/>
            <person name="Kuhnert E."/>
            <person name="Cox R.J."/>
            <person name="Crous P.W."/>
            <person name="Spatafora J.W."/>
            <person name="Lail K."/>
            <person name="Amirebrahimi M."/>
            <person name="Lipzen A."/>
            <person name="Pangilinan J."/>
            <person name="Andreopoulos W."/>
            <person name="Hayes R.D."/>
            <person name="Ng V."/>
            <person name="Grigoriev I.V."/>
            <person name="Jackson S.A."/>
            <person name="Sutton T.D.S."/>
            <person name="Dobson A.D.W."/>
            <person name="Rama T."/>
        </authorList>
    </citation>
    <scope>NUCLEOTIDE SEQUENCE</scope>
    <source>
        <strain evidence="2">TRa018bII</strain>
    </source>
</reference>
<evidence type="ECO:0000256" key="1">
    <source>
        <dbReference type="SAM" id="MobiDB-lite"/>
    </source>
</evidence>
<organism evidence="2 3">
    <name type="scientific">Amylocarpus encephaloides</name>
    <dbReference type="NCBI Taxonomy" id="45428"/>
    <lineage>
        <taxon>Eukaryota</taxon>
        <taxon>Fungi</taxon>
        <taxon>Dikarya</taxon>
        <taxon>Ascomycota</taxon>
        <taxon>Pezizomycotina</taxon>
        <taxon>Leotiomycetes</taxon>
        <taxon>Helotiales</taxon>
        <taxon>Helotiales incertae sedis</taxon>
        <taxon>Amylocarpus</taxon>
    </lineage>
</organism>
<feature type="region of interest" description="Disordered" evidence="1">
    <location>
        <begin position="1"/>
        <end position="27"/>
    </location>
</feature>
<dbReference type="PANTHER" id="PTHR38116">
    <property type="entry name" value="CHROMOSOME 7, WHOLE GENOME SHOTGUN SEQUENCE"/>
    <property type="match status" value="1"/>
</dbReference>
<feature type="compositionally biased region" description="Basic and acidic residues" evidence="1">
    <location>
        <begin position="1"/>
        <end position="11"/>
    </location>
</feature>